<evidence type="ECO:0008006" key="4">
    <source>
        <dbReference type="Google" id="ProtNLM"/>
    </source>
</evidence>
<protein>
    <recommendedName>
        <fullName evidence="4">Serine/threonine protein kinase</fullName>
    </recommendedName>
</protein>
<gene>
    <name evidence="2" type="ORF">ACFQ07_21800</name>
</gene>
<feature type="region of interest" description="Disordered" evidence="1">
    <location>
        <begin position="77"/>
        <end position="106"/>
    </location>
</feature>
<name>A0ABW3CKV3_9ACTN</name>
<sequence>GGAAGKAGSRTYAVDVPREWRKERRGGVVQWTDPKAQRALRITPVAGDPLAGLRESAHATETYGLYPGYRLLRLEALPGDEPRAGRPRSSHPPGNTAGNAAGSAAGKGTSAAEWEFTWGTSDRRTHVLRSRTAGYEFAFHAPDSRWTPSHRLYERILSTFRTE</sequence>
<dbReference type="Proteomes" id="UP001597083">
    <property type="component" value="Unassembled WGS sequence"/>
</dbReference>
<feature type="non-terminal residue" evidence="2">
    <location>
        <position position="1"/>
    </location>
</feature>
<evidence type="ECO:0000313" key="3">
    <source>
        <dbReference type="Proteomes" id="UP001597083"/>
    </source>
</evidence>
<evidence type="ECO:0000313" key="2">
    <source>
        <dbReference type="EMBL" id="MFD0854890.1"/>
    </source>
</evidence>
<reference evidence="3" key="1">
    <citation type="journal article" date="2019" name="Int. J. Syst. Evol. Microbiol.">
        <title>The Global Catalogue of Microorganisms (GCM) 10K type strain sequencing project: providing services to taxonomists for standard genome sequencing and annotation.</title>
        <authorList>
            <consortium name="The Broad Institute Genomics Platform"/>
            <consortium name="The Broad Institute Genome Sequencing Center for Infectious Disease"/>
            <person name="Wu L."/>
            <person name="Ma J."/>
        </authorList>
    </citation>
    <scope>NUCLEOTIDE SEQUENCE [LARGE SCALE GENOMIC DNA]</scope>
    <source>
        <strain evidence="3">JCM 31696</strain>
    </source>
</reference>
<comment type="caution">
    <text evidence="2">The sequence shown here is derived from an EMBL/GenBank/DDBJ whole genome shotgun (WGS) entry which is preliminary data.</text>
</comment>
<dbReference type="EMBL" id="JBHTIR010003238">
    <property type="protein sequence ID" value="MFD0854890.1"/>
    <property type="molecule type" value="Genomic_DNA"/>
</dbReference>
<organism evidence="2 3">
    <name type="scientific">Actinomadura adrarensis</name>
    <dbReference type="NCBI Taxonomy" id="1819600"/>
    <lineage>
        <taxon>Bacteria</taxon>
        <taxon>Bacillati</taxon>
        <taxon>Actinomycetota</taxon>
        <taxon>Actinomycetes</taxon>
        <taxon>Streptosporangiales</taxon>
        <taxon>Thermomonosporaceae</taxon>
        <taxon>Actinomadura</taxon>
    </lineage>
</organism>
<keyword evidence="3" id="KW-1185">Reference proteome</keyword>
<accession>A0ABW3CKV3</accession>
<evidence type="ECO:0000256" key="1">
    <source>
        <dbReference type="SAM" id="MobiDB-lite"/>
    </source>
</evidence>
<proteinExistence type="predicted"/>
<feature type="compositionally biased region" description="Low complexity" evidence="1">
    <location>
        <begin position="94"/>
        <end position="106"/>
    </location>
</feature>